<feature type="region of interest" description="Disordered" evidence="1">
    <location>
        <begin position="1"/>
        <end position="49"/>
    </location>
</feature>
<dbReference type="WBParaSite" id="MhA1_Contig2716.frz3.gene1">
    <property type="protein sequence ID" value="MhA1_Contig2716.frz3.gene1"/>
    <property type="gene ID" value="MhA1_Contig2716.frz3.gene1"/>
</dbReference>
<organism evidence="2 3">
    <name type="scientific">Meloidogyne hapla</name>
    <name type="common">Root-knot nematode worm</name>
    <dbReference type="NCBI Taxonomy" id="6305"/>
    <lineage>
        <taxon>Eukaryota</taxon>
        <taxon>Metazoa</taxon>
        <taxon>Ecdysozoa</taxon>
        <taxon>Nematoda</taxon>
        <taxon>Chromadorea</taxon>
        <taxon>Rhabditida</taxon>
        <taxon>Tylenchina</taxon>
        <taxon>Tylenchomorpha</taxon>
        <taxon>Tylenchoidea</taxon>
        <taxon>Meloidogynidae</taxon>
        <taxon>Meloidogyninae</taxon>
        <taxon>Meloidogyne</taxon>
    </lineage>
</organism>
<reference evidence="3" key="1">
    <citation type="submission" date="2016-11" db="UniProtKB">
        <authorList>
            <consortium name="WormBaseParasite"/>
        </authorList>
    </citation>
    <scope>IDENTIFICATION</scope>
</reference>
<sequence length="49" mass="5606">MNGKRKAFSSGNSTIQSNNSSRNRMSGNFHSSQKSKRKLVRLQRQHCII</sequence>
<dbReference type="AlphaFoldDB" id="A0A1I8BKT0"/>
<accession>A0A1I8BKT0</accession>
<dbReference type="Proteomes" id="UP000095281">
    <property type="component" value="Unplaced"/>
</dbReference>
<evidence type="ECO:0000313" key="3">
    <source>
        <dbReference type="WBParaSite" id="MhA1_Contig2716.frz3.gene1"/>
    </source>
</evidence>
<name>A0A1I8BKT0_MELHA</name>
<keyword evidence="2" id="KW-1185">Reference proteome</keyword>
<feature type="compositionally biased region" description="Basic residues" evidence="1">
    <location>
        <begin position="33"/>
        <end position="49"/>
    </location>
</feature>
<evidence type="ECO:0000256" key="1">
    <source>
        <dbReference type="SAM" id="MobiDB-lite"/>
    </source>
</evidence>
<feature type="compositionally biased region" description="Low complexity" evidence="1">
    <location>
        <begin position="17"/>
        <end position="28"/>
    </location>
</feature>
<protein>
    <submittedName>
        <fullName evidence="3">Uncharacterized protein</fullName>
    </submittedName>
</protein>
<proteinExistence type="predicted"/>
<evidence type="ECO:0000313" key="2">
    <source>
        <dbReference type="Proteomes" id="UP000095281"/>
    </source>
</evidence>